<evidence type="ECO:0000313" key="1">
    <source>
        <dbReference type="EMBL" id="SCC48124.1"/>
    </source>
</evidence>
<dbReference type="EMBL" id="FMAR01000010">
    <property type="protein sequence ID" value="SCC48124.1"/>
    <property type="molecule type" value="Genomic_DNA"/>
</dbReference>
<dbReference type="AlphaFoldDB" id="A0A1C4EX40"/>
<sequence length="224" mass="25537">MSLVRYTLCRNNRTTEQAKQTAAALKEAIKNKTVSAAMIEAEISRIEAREARHQDLDAEKLAVQIHQQYREMVNTEAALCPPLPADQLYVRWLVYRWLSFGDREMVEANFFLPRNDEQTDQQWLETALQGLTEEQFGLMIRLGTVAQATSYQARSIDAYLLQNMASQLGVEFQALHTANEEQAIERYEKVQARIGELTAMAERLRKKEAANATNAIQTTQKLTA</sequence>
<evidence type="ECO:0000313" key="2">
    <source>
        <dbReference type="Proteomes" id="UP000242818"/>
    </source>
</evidence>
<dbReference type="Proteomes" id="UP000242818">
    <property type="component" value="Unassembled WGS sequence"/>
</dbReference>
<keyword evidence="2" id="KW-1185">Reference proteome</keyword>
<gene>
    <name evidence="1" type="ORF">GA0116948_11078</name>
</gene>
<protein>
    <submittedName>
        <fullName evidence="1">Uncharacterized protein</fullName>
    </submittedName>
</protein>
<reference evidence="1 2" key="1">
    <citation type="submission" date="2016-08" db="EMBL/GenBank/DDBJ databases">
        <authorList>
            <person name="Seilhamer J.J."/>
        </authorList>
    </citation>
    <scope>NUCLEOTIDE SEQUENCE [LARGE SCALE GENOMIC DNA]</scope>
    <source>
        <strain evidence="1 2">A37T2</strain>
    </source>
</reference>
<proteinExistence type="predicted"/>
<dbReference type="RefSeq" id="WP_123891824.1">
    <property type="nucleotide sequence ID" value="NZ_FMAR01000010.1"/>
</dbReference>
<organism evidence="1 2">
    <name type="scientific">Chitinophaga costaii</name>
    <dbReference type="NCBI Taxonomy" id="1335309"/>
    <lineage>
        <taxon>Bacteria</taxon>
        <taxon>Pseudomonadati</taxon>
        <taxon>Bacteroidota</taxon>
        <taxon>Chitinophagia</taxon>
        <taxon>Chitinophagales</taxon>
        <taxon>Chitinophagaceae</taxon>
        <taxon>Chitinophaga</taxon>
    </lineage>
</organism>
<name>A0A1C4EX40_9BACT</name>
<dbReference type="STRING" id="1335309.GA0116948_11078"/>
<accession>A0A1C4EX40</accession>